<accession>A8ZN44</accession>
<protein>
    <submittedName>
        <fullName evidence="2">Uncharacterized protein</fullName>
    </submittedName>
</protein>
<keyword evidence="2" id="KW-0614">Plasmid</keyword>
<dbReference type="AlphaFoldDB" id="A8ZN44"/>
<dbReference type="EMBL" id="CP000840">
    <property type="protein sequence ID" value="ABW32243.1"/>
    <property type="molecule type" value="Genomic_DNA"/>
</dbReference>
<geneLocation type="plasmid" evidence="2 3">
    <name>pREB3</name>
</geneLocation>
<proteinExistence type="predicted"/>
<keyword evidence="1" id="KW-0812">Transmembrane</keyword>
<dbReference type="KEGG" id="amr:AM1_C0315"/>
<dbReference type="Proteomes" id="UP000000268">
    <property type="component" value="Plasmid pREB3"/>
</dbReference>
<sequence length="70" mass="7669">MTASDPDRLDRIEGLLTGFGEDLKALKEQSIKSNERVELYLKASQQVVNLAFGLILTAALAIIIPVVTNR</sequence>
<evidence type="ECO:0000313" key="2">
    <source>
        <dbReference type="EMBL" id="ABW32243.1"/>
    </source>
</evidence>
<keyword evidence="3" id="KW-1185">Reference proteome</keyword>
<dbReference type="RefSeq" id="WP_012167559.1">
    <property type="nucleotide sequence ID" value="NC_009928.1"/>
</dbReference>
<keyword evidence="1" id="KW-1133">Transmembrane helix</keyword>
<gene>
    <name evidence="2" type="ordered locus">AM1_C0315</name>
</gene>
<name>A8ZN44_ACAM1</name>
<dbReference type="HOGENOM" id="CLU_178230_0_0_3"/>
<reference evidence="2 3" key="1">
    <citation type="journal article" date="2008" name="Proc. Natl. Acad. Sci. U.S.A.">
        <title>Niche adaptation and genome expansion in the chlorophyll d-producing cyanobacterium Acaryochloris marina.</title>
        <authorList>
            <person name="Swingley W.D."/>
            <person name="Chen M."/>
            <person name="Cheung P.C."/>
            <person name="Conrad A.L."/>
            <person name="Dejesa L.C."/>
            <person name="Hao J."/>
            <person name="Honchak B.M."/>
            <person name="Karbach L.E."/>
            <person name="Kurdoglu A."/>
            <person name="Lahiri S."/>
            <person name="Mastrian S.D."/>
            <person name="Miyashita H."/>
            <person name="Page L."/>
            <person name="Ramakrishna P."/>
            <person name="Satoh S."/>
            <person name="Sattley W.M."/>
            <person name="Shimada Y."/>
            <person name="Taylor H.L."/>
            <person name="Tomo T."/>
            <person name="Tsuchiya T."/>
            <person name="Wang Z.T."/>
            <person name="Raymond J."/>
            <person name="Mimuro M."/>
            <person name="Blankenship R.E."/>
            <person name="Touchman J.W."/>
        </authorList>
    </citation>
    <scope>NUCLEOTIDE SEQUENCE [LARGE SCALE GENOMIC DNA]</scope>
    <source>
        <strain evidence="3">MBIC 11017</strain>
        <plasmid evidence="3">Plasmid pREB3</plasmid>
    </source>
</reference>
<organism evidence="2 3">
    <name type="scientific">Acaryochloris marina (strain MBIC 11017)</name>
    <dbReference type="NCBI Taxonomy" id="329726"/>
    <lineage>
        <taxon>Bacteria</taxon>
        <taxon>Bacillati</taxon>
        <taxon>Cyanobacteriota</taxon>
        <taxon>Cyanophyceae</taxon>
        <taxon>Acaryochloridales</taxon>
        <taxon>Acaryochloridaceae</taxon>
        <taxon>Acaryochloris</taxon>
    </lineage>
</organism>
<evidence type="ECO:0000256" key="1">
    <source>
        <dbReference type="SAM" id="Phobius"/>
    </source>
</evidence>
<feature type="transmembrane region" description="Helical" evidence="1">
    <location>
        <begin position="47"/>
        <end position="67"/>
    </location>
</feature>
<evidence type="ECO:0000313" key="3">
    <source>
        <dbReference type="Proteomes" id="UP000000268"/>
    </source>
</evidence>
<keyword evidence="1" id="KW-0472">Membrane</keyword>